<proteinExistence type="predicted"/>
<accession>A0ABD5RVZ4</accession>
<feature type="transmembrane region" description="Helical" evidence="1">
    <location>
        <begin position="15"/>
        <end position="36"/>
    </location>
</feature>
<keyword evidence="3" id="KW-1185">Reference proteome</keyword>
<dbReference type="Proteomes" id="UP001596328">
    <property type="component" value="Unassembled WGS sequence"/>
</dbReference>
<evidence type="ECO:0000256" key="1">
    <source>
        <dbReference type="SAM" id="Phobius"/>
    </source>
</evidence>
<reference evidence="2 3" key="1">
    <citation type="journal article" date="2019" name="Int. J. Syst. Evol. Microbiol.">
        <title>The Global Catalogue of Microorganisms (GCM) 10K type strain sequencing project: providing services to taxonomists for standard genome sequencing and annotation.</title>
        <authorList>
            <consortium name="The Broad Institute Genomics Platform"/>
            <consortium name="The Broad Institute Genome Sequencing Center for Infectious Disease"/>
            <person name="Wu L."/>
            <person name="Ma J."/>
        </authorList>
    </citation>
    <scope>NUCLEOTIDE SEQUENCE [LARGE SCALE GENOMIC DNA]</scope>
    <source>
        <strain evidence="2 3">NBRC 111368</strain>
    </source>
</reference>
<protein>
    <submittedName>
        <fullName evidence="2">Uncharacterized protein</fullName>
    </submittedName>
</protein>
<sequence length="109" mass="12499">MEIREAFTRKYTGLLVNRLTLSIFAITGVLVAFAEWGVLSREVLVVGVPAIIATLLVDTFLFNEFLIRTGPWLWLILYVFLYFQSIIVATLIRLLTRIRPENGEQVIQN</sequence>
<organism evidence="2 3">
    <name type="scientific">Halobium palmae</name>
    <dbReference type="NCBI Taxonomy" id="1776492"/>
    <lineage>
        <taxon>Archaea</taxon>
        <taxon>Methanobacteriati</taxon>
        <taxon>Methanobacteriota</taxon>
        <taxon>Stenosarchaea group</taxon>
        <taxon>Halobacteria</taxon>
        <taxon>Halobacteriales</taxon>
        <taxon>Haloferacaceae</taxon>
        <taxon>Halobium</taxon>
    </lineage>
</organism>
<gene>
    <name evidence="2" type="ORF">ACFQE1_01585</name>
</gene>
<name>A0ABD5RVZ4_9EURY</name>
<keyword evidence="1" id="KW-0812">Transmembrane</keyword>
<evidence type="ECO:0000313" key="3">
    <source>
        <dbReference type="Proteomes" id="UP001596328"/>
    </source>
</evidence>
<dbReference type="AlphaFoldDB" id="A0ABD5RVZ4"/>
<keyword evidence="1" id="KW-0472">Membrane</keyword>
<feature type="transmembrane region" description="Helical" evidence="1">
    <location>
        <begin position="72"/>
        <end position="95"/>
    </location>
</feature>
<keyword evidence="1" id="KW-1133">Transmembrane helix</keyword>
<feature type="transmembrane region" description="Helical" evidence="1">
    <location>
        <begin position="43"/>
        <end position="66"/>
    </location>
</feature>
<comment type="caution">
    <text evidence="2">The sequence shown here is derived from an EMBL/GenBank/DDBJ whole genome shotgun (WGS) entry which is preliminary data.</text>
</comment>
<dbReference type="EMBL" id="JBHSWU010000004">
    <property type="protein sequence ID" value="MFC6723103.1"/>
    <property type="molecule type" value="Genomic_DNA"/>
</dbReference>
<evidence type="ECO:0000313" key="2">
    <source>
        <dbReference type="EMBL" id="MFC6723103.1"/>
    </source>
</evidence>